<dbReference type="RefSeq" id="WP_017769666.1">
    <property type="nucleotide sequence ID" value="NZ_LT906454.1"/>
</dbReference>
<dbReference type="AlphaFoldDB" id="A0A239XEL2"/>
<sequence>METAIQIKDLSVSYQSNQALSHLDLEIPKGSRTAIVGPNGAGKSTLFKSILQLEKAQSGHISLLGNDQPSTQWLAQKVAYIPQASQVNWQFPARVFDIVLMGRYSLIGNWFKKSGKKDKEATLLALEKLDLLDLQKRQIDQLSGGQRQRVFLARALAQEAELYLMDEPLAGVDIKTEQKIMDILCDFQKEKKTSVVIHHDLQSVRNYFDYLVWLNRRTIDQGDIERVLTQENYQATYQAISESPFLKSSKEV</sequence>
<dbReference type="PROSITE" id="PS00211">
    <property type="entry name" value="ABC_TRANSPORTER_1"/>
    <property type="match status" value="1"/>
</dbReference>
<dbReference type="OrthoDB" id="9806726at2"/>
<evidence type="ECO:0000313" key="6">
    <source>
        <dbReference type="EMBL" id="SNV44424.1"/>
    </source>
</evidence>
<evidence type="ECO:0000256" key="2">
    <source>
        <dbReference type="ARBA" id="ARBA00022448"/>
    </source>
</evidence>
<evidence type="ECO:0000259" key="5">
    <source>
        <dbReference type="PROSITE" id="PS50893"/>
    </source>
</evidence>
<dbReference type="KEGG" id="saco:SAME_01854"/>
<dbReference type="InterPro" id="IPR003593">
    <property type="entry name" value="AAA+_ATPase"/>
</dbReference>
<evidence type="ECO:0000256" key="3">
    <source>
        <dbReference type="ARBA" id="ARBA00022741"/>
    </source>
</evidence>
<dbReference type="Proteomes" id="UP000215144">
    <property type="component" value="Chromosome 1"/>
</dbReference>
<comment type="similarity">
    <text evidence="1">Belongs to the ABC transporter superfamily.</text>
</comment>
<keyword evidence="3" id="KW-0547">Nucleotide-binding</keyword>
<dbReference type="EMBL" id="LT906454">
    <property type="protein sequence ID" value="SNV44424.1"/>
    <property type="molecule type" value="Genomic_DNA"/>
</dbReference>
<dbReference type="InterPro" id="IPR050153">
    <property type="entry name" value="Metal_Ion_Import_ABC"/>
</dbReference>
<dbReference type="InterPro" id="IPR003439">
    <property type="entry name" value="ABC_transporter-like_ATP-bd"/>
</dbReference>
<dbReference type="FunFam" id="3.40.50.300:FF:000134">
    <property type="entry name" value="Iron-enterobactin ABC transporter ATP-binding protein"/>
    <property type="match status" value="1"/>
</dbReference>
<dbReference type="Gene3D" id="3.40.50.300">
    <property type="entry name" value="P-loop containing nucleotide triphosphate hydrolases"/>
    <property type="match status" value="1"/>
</dbReference>
<dbReference type="InterPro" id="IPR027417">
    <property type="entry name" value="P-loop_NTPase"/>
</dbReference>
<keyword evidence="2" id="KW-0813">Transport</keyword>
<keyword evidence="4 6" id="KW-0067">ATP-binding</keyword>
<reference evidence="6 7" key="1">
    <citation type="submission" date="2017-06" db="EMBL/GenBank/DDBJ databases">
        <authorList>
            <consortium name="Pathogen Informatics"/>
        </authorList>
    </citation>
    <scope>NUCLEOTIDE SEQUENCE [LARGE SCALE GENOMIC DNA]</scope>
    <source>
        <strain evidence="6 7">NCTC11291</strain>
    </source>
</reference>
<name>A0A239XEL2_STRAI</name>
<dbReference type="SUPFAM" id="SSF52540">
    <property type="entry name" value="P-loop containing nucleoside triphosphate hydrolases"/>
    <property type="match status" value="1"/>
</dbReference>
<evidence type="ECO:0000256" key="4">
    <source>
        <dbReference type="ARBA" id="ARBA00022840"/>
    </source>
</evidence>
<dbReference type="CDD" id="cd03235">
    <property type="entry name" value="ABC_Metallic_Cations"/>
    <property type="match status" value="1"/>
</dbReference>
<dbReference type="Pfam" id="PF00005">
    <property type="entry name" value="ABC_tran"/>
    <property type="match status" value="1"/>
</dbReference>
<dbReference type="GO" id="GO:0005524">
    <property type="term" value="F:ATP binding"/>
    <property type="evidence" value="ECO:0007669"/>
    <property type="project" value="UniProtKB-KW"/>
</dbReference>
<organism evidence="6 7">
    <name type="scientific">Streptococcus acidominimus</name>
    <dbReference type="NCBI Taxonomy" id="1326"/>
    <lineage>
        <taxon>Bacteria</taxon>
        <taxon>Bacillati</taxon>
        <taxon>Bacillota</taxon>
        <taxon>Bacilli</taxon>
        <taxon>Lactobacillales</taxon>
        <taxon>Streptococcaceae</taxon>
        <taxon>Streptococcus</taxon>
    </lineage>
</organism>
<dbReference type="PROSITE" id="PS50893">
    <property type="entry name" value="ABC_TRANSPORTER_2"/>
    <property type="match status" value="1"/>
</dbReference>
<evidence type="ECO:0000256" key="1">
    <source>
        <dbReference type="ARBA" id="ARBA00005417"/>
    </source>
</evidence>
<protein>
    <submittedName>
        <fullName evidence="6">ABC transporter ATP-binding protein</fullName>
    </submittedName>
</protein>
<dbReference type="GO" id="GO:0016887">
    <property type="term" value="F:ATP hydrolysis activity"/>
    <property type="evidence" value="ECO:0007669"/>
    <property type="project" value="InterPro"/>
</dbReference>
<dbReference type="PANTHER" id="PTHR42734">
    <property type="entry name" value="METAL TRANSPORT SYSTEM ATP-BINDING PROTEIN TM_0124-RELATED"/>
    <property type="match status" value="1"/>
</dbReference>
<gene>
    <name evidence="6" type="primary">yusV_2</name>
    <name evidence="6" type="ORF">SAMEA4504048_01854</name>
</gene>
<dbReference type="InterPro" id="IPR017871">
    <property type="entry name" value="ABC_transporter-like_CS"/>
</dbReference>
<dbReference type="PANTHER" id="PTHR42734:SF5">
    <property type="entry name" value="IRON TRANSPORT SYSTEM ATP-BINDING PROTEIN HI_0361-RELATED"/>
    <property type="match status" value="1"/>
</dbReference>
<accession>A0A239XEL2</accession>
<proteinExistence type="inferred from homology"/>
<dbReference type="SMART" id="SM00382">
    <property type="entry name" value="AAA"/>
    <property type="match status" value="1"/>
</dbReference>
<evidence type="ECO:0000313" key="7">
    <source>
        <dbReference type="Proteomes" id="UP000215144"/>
    </source>
</evidence>
<feature type="domain" description="ABC transporter" evidence="5">
    <location>
        <begin position="5"/>
        <end position="241"/>
    </location>
</feature>